<dbReference type="GO" id="GO:0016787">
    <property type="term" value="F:hydrolase activity"/>
    <property type="evidence" value="ECO:0007669"/>
    <property type="project" value="UniProtKB-KW"/>
</dbReference>
<keyword evidence="2" id="KW-0378">Hydrolase</keyword>
<dbReference type="RefSeq" id="WP_007611576.1">
    <property type="nucleotide sequence ID" value="NZ_AP018402.1"/>
</dbReference>
<dbReference type="Pfam" id="PF14040">
    <property type="entry name" value="DNase_NucA_NucB"/>
    <property type="match status" value="1"/>
</dbReference>
<dbReference type="AlphaFoldDB" id="A0A172XIP3"/>
<evidence type="ECO:0000313" key="2">
    <source>
        <dbReference type="EMBL" id="QOY29026.1"/>
    </source>
</evidence>
<evidence type="ECO:0000259" key="1">
    <source>
        <dbReference type="Pfam" id="PF14040"/>
    </source>
</evidence>
<proteinExistence type="predicted"/>
<accession>A0A2D3DP33</accession>
<feature type="domain" description="Deoxyribonuclease NucA/NucB" evidence="1">
    <location>
        <begin position="75"/>
        <end position="137"/>
    </location>
</feature>
<dbReference type="Proteomes" id="UP000587477">
    <property type="component" value="Chromosome"/>
</dbReference>
<evidence type="ECO:0000313" key="3">
    <source>
        <dbReference type="Proteomes" id="UP000587477"/>
    </source>
</evidence>
<organism evidence="2 3">
    <name type="scientific">Bacillus velezensis</name>
    <dbReference type="NCBI Taxonomy" id="492670"/>
    <lineage>
        <taxon>Bacteria</taxon>
        <taxon>Bacillati</taxon>
        <taxon>Bacillota</taxon>
        <taxon>Bacilli</taxon>
        <taxon>Bacillales</taxon>
        <taxon>Bacillaceae</taxon>
        <taxon>Bacillus</taxon>
        <taxon>Bacillus amyloliquefaciens group</taxon>
    </lineage>
</organism>
<accession>A0A172XIP3</accession>
<dbReference type="EMBL" id="CP063687">
    <property type="protein sequence ID" value="QOY29026.1"/>
    <property type="molecule type" value="Genomic_DNA"/>
</dbReference>
<dbReference type="STRING" id="1155777.BANAU_1680"/>
<gene>
    <name evidence="2" type="primary">nucB_2</name>
    <name evidence="2" type="ORF">BACVE_004068</name>
</gene>
<dbReference type="EC" id="3.-.-.-" evidence="2"/>
<name>A0A172XIP3_BACVE</name>
<protein>
    <submittedName>
        <fullName evidence="2">Sporulation-specific extracellular nuclease</fullName>
        <ecNumber evidence="2">3.-.-.-</ecNumber>
    </submittedName>
</protein>
<sequence length="144" mass="15528">MNAFMKWAASLLLVISLQFGLTGAGIHSDSAARAASRYDQVLYFPLSKYPETGNHIKDAISAGHSEICTIDRGGAENRRKESLKGIPTKPGFDRDEWPMAVCTEGGAGADIRYVTPSDNRGAGSWVGNQMSGYSDGTRVLFIVQ</sequence>
<reference evidence="3" key="1">
    <citation type="submission" date="2020-10" db="EMBL/GenBank/DDBJ databases">
        <title>Complete genome sequence of Bacillus velezensis NST6.</title>
        <authorList>
            <person name="Choi J."/>
        </authorList>
    </citation>
    <scope>NUCLEOTIDE SEQUENCE [LARGE SCALE GENOMIC DNA]</scope>
    <source>
        <strain evidence="3">NST6</strain>
    </source>
</reference>
<dbReference type="InterPro" id="IPR029476">
    <property type="entry name" value="DNase_NucA_NucB"/>
</dbReference>